<comment type="caution">
    <text evidence="6">The sequence shown here is derived from an EMBL/GenBank/DDBJ whole genome shotgun (WGS) entry which is preliminary data.</text>
</comment>
<evidence type="ECO:0000256" key="5">
    <source>
        <dbReference type="SAM" id="Phobius"/>
    </source>
</evidence>
<dbReference type="InterPro" id="IPR056552">
    <property type="entry name" value="Ribonucl_Kappa"/>
</dbReference>
<evidence type="ECO:0000313" key="7">
    <source>
        <dbReference type="Proteomes" id="UP001213681"/>
    </source>
</evidence>
<feature type="transmembrane region" description="Helical" evidence="5">
    <location>
        <begin position="7"/>
        <end position="31"/>
    </location>
</feature>
<reference evidence="6" key="1">
    <citation type="submission" date="2022-12" db="EMBL/GenBank/DDBJ databases">
        <authorList>
            <person name="Petersen C."/>
        </authorList>
    </citation>
    <scope>NUCLEOTIDE SEQUENCE</scope>
    <source>
        <strain evidence="6">IBT 16125</strain>
    </source>
</reference>
<dbReference type="Pfam" id="PF23489">
    <property type="entry name" value="V-ATPase_su_f"/>
    <property type="match status" value="1"/>
</dbReference>
<evidence type="ECO:0000256" key="4">
    <source>
        <dbReference type="ARBA" id="ARBA00023136"/>
    </source>
</evidence>
<accession>A0AAD6CE67</accession>
<sequence length="88" mass="9289">MKPVVSALNAWSCVVISIFAIVILSVLGSLYGSNNHSFTGSEGDPEDGPAVAASIYAAVIVYAGFFVFCGFQAYLHMRDNRGGAISLR</sequence>
<dbReference type="RefSeq" id="XP_056770296.1">
    <property type="nucleotide sequence ID" value="XM_056906189.1"/>
</dbReference>
<organism evidence="6 7">
    <name type="scientific">Penicillium daleae</name>
    <dbReference type="NCBI Taxonomy" id="63821"/>
    <lineage>
        <taxon>Eukaryota</taxon>
        <taxon>Fungi</taxon>
        <taxon>Dikarya</taxon>
        <taxon>Ascomycota</taxon>
        <taxon>Pezizomycotina</taxon>
        <taxon>Eurotiomycetes</taxon>
        <taxon>Eurotiomycetidae</taxon>
        <taxon>Eurotiales</taxon>
        <taxon>Aspergillaceae</taxon>
        <taxon>Penicillium</taxon>
    </lineage>
</organism>
<dbReference type="GO" id="GO:0016020">
    <property type="term" value="C:membrane"/>
    <property type="evidence" value="ECO:0007669"/>
    <property type="project" value="UniProtKB-SubCell"/>
</dbReference>
<evidence type="ECO:0000256" key="3">
    <source>
        <dbReference type="ARBA" id="ARBA00022989"/>
    </source>
</evidence>
<protein>
    <submittedName>
        <fullName evidence="6">Uncharacterized protein</fullName>
    </submittedName>
</protein>
<evidence type="ECO:0000313" key="6">
    <source>
        <dbReference type="EMBL" id="KAJ5461254.1"/>
    </source>
</evidence>
<gene>
    <name evidence="6" type="ORF">N7458_002806</name>
</gene>
<dbReference type="Proteomes" id="UP001213681">
    <property type="component" value="Unassembled WGS sequence"/>
</dbReference>
<reference evidence="6" key="2">
    <citation type="journal article" date="2023" name="IMA Fungus">
        <title>Comparative genomic study of the Penicillium genus elucidates a diverse pangenome and 15 lateral gene transfer events.</title>
        <authorList>
            <person name="Petersen C."/>
            <person name="Sorensen T."/>
            <person name="Nielsen M.R."/>
            <person name="Sondergaard T.E."/>
            <person name="Sorensen J.L."/>
            <person name="Fitzpatrick D.A."/>
            <person name="Frisvad J.C."/>
            <person name="Nielsen K.L."/>
        </authorList>
    </citation>
    <scope>NUCLEOTIDE SEQUENCE</scope>
    <source>
        <strain evidence="6">IBT 16125</strain>
    </source>
</reference>
<proteinExistence type="predicted"/>
<evidence type="ECO:0000256" key="1">
    <source>
        <dbReference type="ARBA" id="ARBA00004370"/>
    </source>
</evidence>
<dbReference type="GeneID" id="81596432"/>
<name>A0AAD6CE67_9EURO</name>
<keyword evidence="2 5" id="KW-0812">Transmembrane</keyword>
<keyword evidence="7" id="KW-1185">Reference proteome</keyword>
<keyword evidence="4 5" id="KW-0472">Membrane</keyword>
<evidence type="ECO:0000256" key="2">
    <source>
        <dbReference type="ARBA" id="ARBA00022692"/>
    </source>
</evidence>
<keyword evidence="3 5" id="KW-1133">Transmembrane helix</keyword>
<comment type="subcellular location">
    <subcellularLocation>
        <location evidence="1">Membrane</location>
    </subcellularLocation>
</comment>
<dbReference type="EMBL" id="JAPVEA010000002">
    <property type="protein sequence ID" value="KAJ5461254.1"/>
    <property type="molecule type" value="Genomic_DNA"/>
</dbReference>
<dbReference type="AlphaFoldDB" id="A0AAD6CE67"/>
<feature type="transmembrane region" description="Helical" evidence="5">
    <location>
        <begin position="51"/>
        <end position="71"/>
    </location>
</feature>